<feature type="compositionally biased region" description="Basic and acidic residues" evidence="1">
    <location>
        <begin position="377"/>
        <end position="399"/>
    </location>
</feature>
<feature type="region of interest" description="Disordered" evidence="1">
    <location>
        <begin position="289"/>
        <end position="308"/>
    </location>
</feature>
<feature type="compositionally biased region" description="Polar residues" evidence="1">
    <location>
        <begin position="417"/>
        <end position="426"/>
    </location>
</feature>
<proteinExistence type="predicted"/>
<evidence type="ECO:0000313" key="2">
    <source>
        <dbReference type="EMBL" id="VDK36725.1"/>
    </source>
</evidence>
<feature type="region of interest" description="Disordered" evidence="1">
    <location>
        <begin position="377"/>
        <end position="426"/>
    </location>
</feature>
<dbReference type="Proteomes" id="UP000271098">
    <property type="component" value="Unassembled WGS sequence"/>
</dbReference>
<evidence type="ECO:0000256" key="1">
    <source>
        <dbReference type="SAM" id="MobiDB-lite"/>
    </source>
</evidence>
<protein>
    <submittedName>
        <fullName evidence="4">DUF4585 domain-containing protein</fullName>
    </submittedName>
</protein>
<organism evidence="4">
    <name type="scientific">Gongylonema pulchrum</name>
    <dbReference type="NCBI Taxonomy" id="637853"/>
    <lineage>
        <taxon>Eukaryota</taxon>
        <taxon>Metazoa</taxon>
        <taxon>Ecdysozoa</taxon>
        <taxon>Nematoda</taxon>
        <taxon>Chromadorea</taxon>
        <taxon>Rhabditida</taxon>
        <taxon>Spirurina</taxon>
        <taxon>Spiruromorpha</taxon>
        <taxon>Spiruroidea</taxon>
        <taxon>Gongylonematidae</taxon>
        <taxon>Gongylonema</taxon>
    </lineage>
</organism>
<evidence type="ECO:0000313" key="4">
    <source>
        <dbReference type="WBParaSite" id="GPUH_0000285901-mRNA-1"/>
    </source>
</evidence>
<sequence length="584" mass="65422">MFILTLCRWYSALRPDETQQQQQQQEQMSSLAMTQEETDNEESQNRRPEFFLETSPLTTEDDFCSHPTVDRNVPKNFSNCATSWLTKVGECLDEEGKFPVDFNTTYESFNEVKESTCAAKEGKLEMHQGLDQSTEVWEETVGNDGVHKADNSFTGSVARKEKIIAEITSFLDTLDATTEHGSEHETMSHHEFIDTLDEGEFYLHDHICPSLSSPSSSGSYDPCIQASSSLPHFAECPPECHPSSRVLHSSLVLKSPSFPQCIPELLPTSCPSPHRYPFSISDGPCNSTNLRSRTGTPLGTHSSNFESPQSSGYAFCQASSVTSPDGDASSIFHGKQRLCNGSATKVSGDVVTQKTRIKAGMSGQRLLAGFKLFGRKSDPTNELRSKKDAVTADNREKFSSLRSGPSYTECIKHSSPESKFTSHSQNSATNLKPYIPDYQNLPGNHSCISKMAVLDLNLEEGPQEFKERIYDQALSNLRSKSKTSEREKRIYDRATANPNHDNKDPAYEGQFFAAPNLYSDDELTEFKETFYDLPDSVLNRDTGEVSCYYGIPLLDETVDKKMHSRLTVFCFINLSLLKVWKQDW</sequence>
<keyword evidence="3" id="KW-1185">Reference proteome</keyword>
<accession>A0A183D2B3</accession>
<reference evidence="2 3" key="2">
    <citation type="submission" date="2018-11" db="EMBL/GenBank/DDBJ databases">
        <authorList>
            <consortium name="Pathogen Informatics"/>
        </authorList>
    </citation>
    <scope>NUCLEOTIDE SEQUENCE [LARGE SCALE GENOMIC DNA]</scope>
</reference>
<dbReference type="WBParaSite" id="GPUH_0000285901-mRNA-1">
    <property type="protein sequence ID" value="GPUH_0000285901-mRNA-1"/>
    <property type="gene ID" value="GPUH_0000285901"/>
</dbReference>
<feature type="region of interest" description="Disordered" evidence="1">
    <location>
        <begin position="478"/>
        <end position="505"/>
    </location>
</feature>
<dbReference type="EMBL" id="UYRT01004557">
    <property type="protein sequence ID" value="VDK36725.1"/>
    <property type="molecule type" value="Genomic_DNA"/>
</dbReference>
<feature type="region of interest" description="Disordered" evidence="1">
    <location>
        <begin position="16"/>
        <end position="48"/>
    </location>
</feature>
<evidence type="ECO:0000313" key="3">
    <source>
        <dbReference type="Proteomes" id="UP000271098"/>
    </source>
</evidence>
<dbReference type="AlphaFoldDB" id="A0A183D2B3"/>
<name>A0A183D2B3_9BILA</name>
<reference evidence="4" key="1">
    <citation type="submission" date="2016-06" db="UniProtKB">
        <authorList>
            <consortium name="WormBaseParasite"/>
        </authorList>
    </citation>
    <scope>IDENTIFICATION</scope>
</reference>
<feature type="compositionally biased region" description="Basic and acidic residues" evidence="1">
    <location>
        <begin position="482"/>
        <end position="492"/>
    </location>
</feature>
<gene>
    <name evidence="2" type="ORF">GPUH_LOCUS2855</name>
</gene>